<dbReference type="EMBL" id="CABPSI010000003">
    <property type="protein sequence ID" value="VVE15062.1"/>
    <property type="molecule type" value="Genomic_DNA"/>
</dbReference>
<gene>
    <name evidence="1" type="ORF">PIN31115_02830</name>
</gene>
<name>A0A5E4VRQ4_9BURK</name>
<sequence>MNHTTELLNEYLKAAKAILQAGLAQMRAEDPEGFHDVSAQAYAGGMFRLETSMSTAGLFELNVCLVSATGESIQLMHSETGVVNH</sequence>
<dbReference type="Proteomes" id="UP000333828">
    <property type="component" value="Unassembled WGS sequence"/>
</dbReference>
<reference evidence="1 2" key="1">
    <citation type="submission" date="2019-08" db="EMBL/GenBank/DDBJ databases">
        <authorList>
            <person name="Peeters C."/>
        </authorList>
    </citation>
    <scope>NUCLEOTIDE SEQUENCE [LARGE SCALE GENOMIC DNA]</scope>
    <source>
        <strain evidence="1 2">LMG 31115</strain>
    </source>
</reference>
<keyword evidence="2" id="KW-1185">Reference proteome</keyword>
<organism evidence="1 2">
    <name type="scientific">Pandoraea iniqua</name>
    <dbReference type="NCBI Taxonomy" id="2508288"/>
    <lineage>
        <taxon>Bacteria</taxon>
        <taxon>Pseudomonadati</taxon>
        <taxon>Pseudomonadota</taxon>
        <taxon>Betaproteobacteria</taxon>
        <taxon>Burkholderiales</taxon>
        <taxon>Burkholderiaceae</taxon>
        <taxon>Pandoraea</taxon>
    </lineage>
</organism>
<accession>A0A5E4VRQ4</accession>
<protein>
    <submittedName>
        <fullName evidence="1">Uncharacterized protein</fullName>
    </submittedName>
</protein>
<evidence type="ECO:0000313" key="1">
    <source>
        <dbReference type="EMBL" id="VVE15062.1"/>
    </source>
</evidence>
<proteinExistence type="predicted"/>
<evidence type="ECO:0000313" key="2">
    <source>
        <dbReference type="Proteomes" id="UP000333828"/>
    </source>
</evidence>
<dbReference type="AlphaFoldDB" id="A0A5E4VRQ4"/>
<dbReference type="RefSeq" id="WP_150684566.1">
    <property type="nucleotide sequence ID" value="NZ_CABPSI010000003.1"/>
</dbReference>